<feature type="transmembrane region" description="Helical" evidence="2">
    <location>
        <begin position="272"/>
        <end position="293"/>
    </location>
</feature>
<evidence type="ECO:0000256" key="2">
    <source>
        <dbReference type="SAM" id="Phobius"/>
    </source>
</evidence>
<sequence length="388" mass="41410">MAPKGGRGGGGGGGGGSSSGISCSSYAFASDYSRILIAFVAFWLLVGFTLAFLVGPRRKRLLAMGYPKESLQWNILSLSLGLMILNLILNIVASVLSECGSGSSATPRLNIASTWLVYSSTLFLYGVIMVPLCRQLHRAAGTIMARIATVGHSVLMVLLGIFLLAFLGVATALSEWQISGDYFSSINPFALLEAQRGLIITFEVFALIAMLIATVNICIAFARAKALRSGSMLVWIPFLIAGSVGLTTFDLAASADALFNLSEFTLSAARNLAVTFLGYFFYFLTFTSVLYVVSNSALASAHRDSAAGAPVTDPAALHQPGAVPVPVGIPVANGETKDYYATSPDQQNAQLYQQPQYQQPQQQQVPMYQQPQPGQQYATPAPPQPYYS</sequence>
<name>C4JXS3_UNCRE</name>
<dbReference type="OMA" id="QITIAFH"/>
<dbReference type="VEuPathDB" id="FungiDB:UREG_07861"/>
<feature type="transmembrane region" description="Helical" evidence="2">
    <location>
        <begin position="233"/>
        <end position="252"/>
    </location>
</feature>
<dbReference type="PROSITE" id="PS51257">
    <property type="entry name" value="PROKAR_LIPOPROTEIN"/>
    <property type="match status" value="1"/>
</dbReference>
<gene>
    <name evidence="3" type="ORF">UREG_07861</name>
</gene>
<reference evidence="4" key="1">
    <citation type="journal article" date="2009" name="Genome Res.">
        <title>Comparative genomic analyses of the human fungal pathogens Coccidioides and their relatives.</title>
        <authorList>
            <person name="Sharpton T.J."/>
            <person name="Stajich J.E."/>
            <person name="Rounsley S.D."/>
            <person name="Gardner M.J."/>
            <person name="Wortman J.R."/>
            <person name="Jordar V.S."/>
            <person name="Maiti R."/>
            <person name="Kodira C.D."/>
            <person name="Neafsey D.E."/>
            <person name="Zeng Q."/>
            <person name="Hung C.-Y."/>
            <person name="McMahan C."/>
            <person name="Muszewska A."/>
            <person name="Grynberg M."/>
            <person name="Mandel M.A."/>
            <person name="Kellner E.M."/>
            <person name="Barker B.M."/>
            <person name="Galgiani J.N."/>
            <person name="Orbach M.J."/>
            <person name="Kirkland T.N."/>
            <person name="Cole G.T."/>
            <person name="Henn M.R."/>
            <person name="Birren B.W."/>
            <person name="Taylor J.W."/>
        </authorList>
    </citation>
    <scope>NUCLEOTIDE SEQUENCE [LARGE SCALE GENOMIC DNA]</scope>
    <source>
        <strain evidence="4">UAMH 1704</strain>
    </source>
</reference>
<accession>C4JXS3</accession>
<keyword evidence="2" id="KW-0472">Membrane</keyword>
<keyword evidence="2" id="KW-1133">Transmembrane helix</keyword>
<keyword evidence="4" id="KW-1185">Reference proteome</keyword>
<proteinExistence type="predicted"/>
<dbReference type="KEGG" id="ure:UREG_07861"/>
<feature type="transmembrane region" description="Helical" evidence="2">
    <location>
        <begin position="154"/>
        <end position="178"/>
    </location>
</feature>
<dbReference type="HOGENOM" id="CLU_054777_0_0_1"/>
<dbReference type="EMBL" id="CH476619">
    <property type="protein sequence ID" value="EEP82996.1"/>
    <property type="molecule type" value="Genomic_DNA"/>
</dbReference>
<feature type="transmembrane region" description="Helical" evidence="2">
    <location>
        <begin position="198"/>
        <end position="221"/>
    </location>
</feature>
<feature type="transmembrane region" description="Helical" evidence="2">
    <location>
        <begin position="115"/>
        <end position="133"/>
    </location>
</feature>
<organism evidence="3 4">
    <name type="scientific">Uncinocarpus reesii (strain UAMH 1704)</name>
    <dbReference type="NCBI Taxonomy" id="336963"/>
    <lineage>
        <taxon>Eukaryota</taxon>
        <taxon>Fungi</taxon>
        <taxon>Dikarya</taxon>
        <taxon>Ascomycota</taxon>
        <taxon>Pezizomycotina</taxon>
        <taxon>Eurotiomycetes</taxon>
        <taxon>Eurotiomycetidae</taxon>
        <taxon>Onygenales</taxon>
        <taxon>Onygenaceae</taxon>
        <taxon>Uncinocarpus</taxon>
    </lineage>
</organism>
<evidence type="ECO:0000313" key="3">
    <source>
        <dbReference type="EMBL" id="EEP82996.1"/>
    </source>
</evidence>
<dbReference type="AlphaFoldDB" id="C4JXS3"/>
<feature type="compositionally biased region" description="Low complexity" evidence="1">
    <location>
        <begin position="344"/>
        <end position="379"/>
    </location>
</feature>
<evidence type="ECO:0000256" key="1">
    <source>
        <dbReference type="SAM" id="MobiDB-lite"/>
    </source>
</evidence>
<dbReference type="Proteomes" id="UP000002058">
    <property type="component" value="Unassembled WGS sequence"/>
</dbReference>
<feature type="transmembrane region" description="Helical" evidence="2">
    <location>
        <begin position="75"/>
        <end position="95"/>
    </location>
</feature>
<feature type="region of interest" description="Disordered" evidence="1">
    <location>
        <begin position="336"/>
        <end position="388"/>
    </location>
</feature>
<dbReference type="GeneID" id="8440312"/>
<evidence type="ECO:0000313" key="4">
    <source>
        <dbReference type="Proteomes" id="UP000002058"/>
    </source>
</evidence>
<dbReference type="RefSeq" id="XP_002583088.1">
    <property type="nucleotide sequence ID" value="XM_002583042.1"/>
</dbReference>
<dbReference type="InParanoid" id="C4JXS3"/>
<dbReference type="OrthoDB" id="4507588at2759"/>
<feature type="transmembrane region" description="Helical" evidence="2">
    <location>
        <begin position="35"/>
        <end position="54"/>
    </location>
</feature>
<protein>
    <submittedName>
        <fullName evidence="3">Uncharacterized protein</fullName>
    </submittedName>
</protein>
<dbReference type="eggNOG" id="ENOG502SY61">
    <property type="taxonomic scope" value="Eukaryota"/>
</dbReference>
<keyword evidence="2" id="KW-0812">Transmembrane</keyword>